<dbReference type="RefSeq" id="WP_344070661.1">
    <property type="nucleotide sequence ID" value="NZ_BAAAPL010000001.1"/>
</dbReference>
<reference evidence="2 3" key="1">
    <citation type="journal article" date="2019" name="Int. J. Syst. Evol. Microbiol.">
        <title>The Global Catalogue of Microorganisms (GCM) 10K type strain sequencing project: providing services to taxonomists for standard genome sequencing and annotation.</title>
        <authorList>
            <consortium name="The Broad Institute Genomics Platform"/>
            <consortium name="The Broad Institute Genome Sequencing Center for Infectious Disease"/>
            <person name="Wu L."/>
            <person name="Ma J."/>
        </authorList>
    </citation>
    <scope>NUCLEOTIDE SEQUENCE [LARGE SCALE GENOMIC DNA]</scope>
    <source>
        <strain evidence="2 3">JCM 15577</strain>
    </source>
</reference>
<evidence type="ECO:0000259" key="1">
    <source>
        <dbReference type="Pfam" id="PF13472"/>
    </source>
</evidence>
<organism evidence="2 3">
    <name type="scientific">Microbacterium sediminicola</name>
    <dbReference type="NCBI Taxonomy" id="415210"/>
    <lineage>
        <taxon>Bacteria</taxon>
        <taxon>Bacillati</taxon>
        <taxon>Actinomycetota</taxon>
        <taxon>Actinomycetes</taxon>
        <taxon>Micrococcales</taxon>
        <taxon>Microbacteriaceae</taxon>
        <taxon>Microbacterium</taxon>
    </lineage>
</organism>
<feature type="domain" description="SGNH hydrolase-type esterase" evidence="1">
    <location>
        <begin position="70"/>
        <end position="247"/>
    </location>
</feature>
<dbReference type="Proteomes" id="UP001501690">
    <property type="component" value="Unassembled WGS sequence"/>
</dbReference>
<dbReference type="SUPFAM" id="SSF52266">
    <property type="entry name" value="SGNH hydrolase"/>
    <property type="match status" value="1"/>
</dbReference>
<comment type="caution">
    <text evidence="2">The sequence shown here is derived from an EMBL/GenBank/DDBJ whole genome shotgun (WGS) entry which is preliminary data.</text>
</comment>
<name>A0ABN2I217_9MICO</name>
<evidence type="ECO:0000313" key="3">
    <source>
        <dbReference type="Proteomes" id="UP001501690"/>
    </source>
</evidence>
<evidence type="ECO:0000313" key="2">
    <source>
        <dbReference type="EMBL" id="GAA1697225.1"/>
    </source>
</evidence>
<dbReference type="InterPro" id="IPR036514">
    <property type="entry name" value="SGNH_hydro_sf"/>
</dbReference>
<accession>A0ABN2I217</accession>
<dbReference type="Gene3D" id="3.40.50.1110">
    <property type="entry name" value="SGNH hydrolase"/>
    <property type="match status" value="1"/>
</dbReference>
<dbReference type="GO" id="GO:0016787">
    <property type="term" value="F:hydrolase activity"/>
    <property type="evidence" value="ECO:0007669"/>
    <property type="project" value="UniProtKB-KW"/>
</dbReference>
<dbReference type="PANTHER" id="PTHR30383:SF5">
    <property type="entry name" value="SGNH HYDROLASE-TYPE ESTERASE DOMAIN-CONTAINING PROTEIN"/>
    <property type="match status" value="1"/>
</dbReference>
<proteinExistence type="predicted"/>
<dbReference type="InterPro" id="IPR051532">
    <property type="entry name" value="Ester_Hydrolysis_Enzymes"/>
</dbReference>
<dbReference type="PANTHER" id="PTHR30383">
    <property type="entry name" value="THIOESTERASE 1/PROTEASE 1/LYSOPHOSPHOLIPASE L1"/>
    <property type="match status" value="1"/>
</dbReference>
<protein>
    <submittedName>
        <fullName evidence="2">SGNH/GDSL hydrolase family protein</fullName>
    </submittedName>
</protein>
<dbReference type="EMBL" id="BAAAPL010000001">
    <property type="protein sequence ID" value="GAA1697225.1"/>
    <property type="molecule type" value="Genomic_DNA"/>
</dbReference>
<dbReference type="InterPro" id="IPR013830">
    <property type="entry name" value="SGNH_hydro"/>
</dbReference>
<gene>
    <name evidence="2" type="ORF">GCM10009808_13370</name>
</gene>
<keyword evidence="3" id="KW-1185">Reference proteome</keyword>
<dbReference type="Pfam" id="PF13472">
    <property type="entry name" value="Lipase_GDSL_2"/>
    <property type="match status" value="1"/>
</dbReference>
<sequence length="272" mass="28860">MGSRIRAFVVTVVASILTAAITLALAREVLSRQAAHARRQIGKPLGEIAPDADRVWRRRQDGACIDLLIVGDSIAAGLGAERPKDVLGARIAKSVGRALARPVRLRTAAVVGSESADLVGQLDALPSDYSPDVALVIVGGNDVTHRIPVATSVEYLVDAVTRLRDRGAAVIVGTCPDLSALRPVPQPLRTLAGRMSHRLAAAQAEAAATAGARVVSLRHAVGPMFLSEPDEMFSLDRFHPSAVGYRRTASAFVPVVIDAVREIDERRGKLLQ</sequence>
<keyword evidence="2" id="KW-0378">Hydrolase</keyword>
<dbReference type="CDD" id="cd01836">
    <property type="entry name" value="FeeA_FeeB_like"/>
    <property type="match status" value="1"/>
</dbReference>